<comment type="similarity">
    <text evidence="2">Belongs to the bacterial solute-binding protein 1 family.</text>
</comment>
<feature type="chain" id="PRO_5011779447" evidence="4">
    <location>
        <begin position="26"/>
        <end position="422"/>
    </location>
</feature>
<dbReference type="STRING" id="655353.SAMN04488056_101194"/>
<dbReference type="RefSeq" id="WP_244544549.1">
    <property type="nucleotide sequence ID" value="NZ_FOVR01000001.1"/>
</dbReference>
<dbReference type="InterPro" id="IPR050490">
    <property type="entry name" value="Bact_solute-bd_prot1"/>
</dbReference>
<feature type="signal peptide" evidence="4">
    <location>
        <begin position="1"/>
        <end position="25"/>
    </location>
</feature>
<keyword evidence="4" id="KW-0732">Signal</keyword>
<dbReference type="GO" id="GO:0042597">
    <property type="term" value="C:periplasmic space"/>
    <property type="evidence" value="ECO:0007669"/>
    <property type="project" value="UniProtKB-SubCell"/>
</dbReference>
<gene>
    <name evidence="5" type="ORF">SAMN04488056_101194</name>
</gene>
<dbReference type="PANTHER" id="PTHR43649:SF30">
    <property type="entry name" value="ABC TRANSPORTER SUBSTRATE-BINDING PROTEIN"/>
    <property type="match status" value="1"/>
</dbReference>
<protein>
    <submittedName>
        <fullName evidence="5">Carbohydrate ABC transporter substrate-binding protein, CUT1 family (TC 3.A.1.1.-)</fullName>
    </submittedName>
</protein>
<evidence type="ECO:0000256" key="1">
    <source>
        <dbReference type="ARBA" id="ARBA00004418"/>
    </source>
</evidence>
<keyword evidence="6" id="KW-1185">Reference proteome</keyword>
<evidence type="ECO:0000313" key="5">
    <source>
        <dbReference type="EMBL" id="SFN52950.1"/>
    </source>
</evidence>
<dbReference type="EMBL" id="FOVR01000001">
    <property type="protein sequence ID" value="SFN52950.1"/>
    <property type="molecule type" value="Genomic_DNA"/>
</dbReference>
<dbReference type="AlphaFoldDB" id="A0A1I4ZSI3"/>
<organism evidence="5 6">
    <name type="scientific">Cohaesibacter marisflavi</name>
    <dbReference type="NCBI Taxonomy" id="655353"/>
    <lineage>
        <taxon>Bacteria</taxon>
        <taxon>Pseudomonadati</taxon>
        <taxon>Pseudomonadota</taxon>
        <taxon>Alphaproteobacteria</taxon>
        <taxon>Hyphomicrobiales</taxon>
        <taxon>Cohaesibacteraceae</taxon>
    </lineage>
</organism>
<comment type="subcellular location">
    <subcellularLocation>
        <location evidence="1">Periplasm</location>
    </subcellularLocation>
</comment>
<dbReference type="CDD" id="cd14748">
    <property type="entry name" value="PBP2_UgpB"/>
    <property type="match status" value="1"/>
</dbReference>
<proteinExistence type="inferred from homology"/>
<dbReference type="Gene3D" id="3.40.190.10">
    <property type="entry name" value="Periplasmic binding protein-like II"/>
    <property type="match status" value="1"/>
</dbReference>
<evidence type="ECO:0000256" key="3">
    <source>
        <dbReference type="ARBA" id="ARBA00022764"/>
    </source>
</evidence>
<dbReference type="Pfam" id="PF13416">
    <property type="entry name" value="SBP_bac_8"/>
    <property type="match status" value="1"/>
</dbReference>
<dbReference type="PANTHER" id="PTHR43649">
    <property type="entry name" value="ARABINOSE-BINDING PROTEIN-RELATED"/>
    <property type="match status" value="1"/>
</dbReference>
<dbReference type="SUPFAM" id="SSF53850">
    <property type="entry name" value="Periplasmic binding protein-like II"/>
    <property type="match status" value="1"/>
</dbReference>
<sequence length="422" mass="45920">MTRNFIKLAGASLIALVGSAHISMAATTVTFWHSFNPEKPNGQALEKIIDNFEAANPGVEIKPEFIGNYNDIVAKLQAAIPAHREPDAVIMEVTRYGLFADRGVLTDLTDYVNNDPLKEDLFGFAREVGVFEGKNYIVPFNSSTPVLYYNKGIFERAGFTEEPALKTYDDLLKVSKQITEKLGDDGITGIVAPGQFARWGLVMDNDSDLIDSKTGEILLDSDNTIEAYQWMASLVHEHHVASPDGVTDEKKGGRDAFLSGKVGIMMNSTGNYVRSKKALGDDLGVLPMPCNKVCSVPIGGAGIGILSTAEQDVKDAAYKFISFAASAESNAIWFSGTGYMPINKHTAEQDLAKDALAGKPGIDVAINQLDFARGRPRPPVVTWMRASEYGLWEAMALGQRDVKDVLSEFATKTREEAARLAK</sequence>
<reference evidence="5 6" key="1">
    <citation type="submission" date="2016-10" db="EMBL/GenBank/DDBJ databases">
        <authorList>
            <person name="de Groot N.N."/>
        </authorList>
    </citation>
    <scope>NUCLEOTIDE SEQUENCE [LARGE SCALE GENOMIC DNA]</scope>
    <source>
        <strain evidence="5 6">CGMCC 1.9157</strain>
    </source>
</reference>
<dbReference type="InterPro" id="IPR006059">
    <property type="entry name" value="SBP"/>
</dbReference>
<keyword evidence="3" id="KW-0574">Periplasm</keyword>
<evidence type="ECO:0000313" key="6">
    <source>
        <dbReference type="Proteomes" id="UP000199236"/>
    </source>
</evidence>
<evidence type="ECO:0000256" key="4">
    <source>
        <dbReference type="SAM" id="SignalP"/>
    </source>
</evidence>
<dbReference type="Proteomes" id="UP000199236">
    <property type="component" value="Unassembled WGS sequence"/>
</dbReference>
<accession>A0A1I4ZSI3</accession>
<evidence type="ECO:0000256" key="2">
    <source>
        <dbReference type="ARBA" id="ARBA00008520"/>
    </source>
</evidence>
<name>A0A1I4ZSI3_9HYPH</name>